<dbReference type="EMBL" id="JANPWZ010003855">
    <property type="protein sequence ID" value="KAJ3550819.1"/>
    <property type="molecule type" value="Genomic_DNA"/>
</dbReference>
<reference evidence="1" key="1">
    <citation type="submission" date="2022-07" db="EMBL/GenBank/DDBJ databases">
        <title>Genome Sequence of Xylaria arbuscula.</title>
        <authorList>
            <person name="Buettner E."/>
        </authorList>
    </citation>
    <scope>NUCLEOTIDE SEQUENCE</scope>
    <source>
        <strain evidence="1">VT107</strain>
    </source>
</reference>
<evidence type="ECO:0000313" key="1">
    <source>
        <dbReference type="EMBL" id="KAJ3550819.1"/>
    </source>
</evidence>
<proteinExistence type="predicted"/>
<sequence length="69" mass="7071">MGPAATASIKAISDGDKKTVRLAGVALDLQSRVTRRPSRYQGSSTGLLILRPNQAAEAPNDTACTSGGT</sequence>
<gene>
    <name evidence="1" type="ORF">NPX13_g11455</name>
</gene>
<dbReference type="AlphaFoldDB" id="A0A9W8N2U0"/>
<comment type="caution">
    <text evidence="1">The sequence shown here is derived from an EMBL/GenBank/DDBJ whole genome shotgun (WGS) entry which is preliminary data.</text>
</comment>
<keyword evidence="2" id="KW-1185">Reference proteome</keyword>
<evidence type="ECO:0000313" key="2">
    <source>
        <dbReference type="Proteomes" id="UP001148614"/>
    </source>
</evidence>
<dbReference type="Proteomes" id="UP001148614">
    <property type="component" value="Unassembled WGS sequence"/>
</dbReference>
<protein>
    <submittedName>
        <fullName evidence="1">Uncharacterized protein</fullName>
    </submittedName>
</protein>
<accession>A0A9W8N2U0</accession>
<organism evidence="1 2">
    <name type="scientific">Xylaria arbuscula</name>
    <dbReference type="NCBI Taxonomy" id="114810"/>
    <lineage>
        <taxon>Eukaryota</taxon>
        <taxon>Fungi</taxon>
        <taxon>Dikarya</taxon>
        <taxon>Ascomycota</taxon>
        <taxon>Pezizomycotina</taxon>
        <taxon>Sordariomycetes</taxon>
        <taxon>Xylariomycetidae</taxon>
        <taxon>Xylariales</taxon>
        <taxon>Xylariaceae</taxon>
        <taxon>Xylaria</taxon>
    </lineage>
</organism>
<name>A0A9W8N2U0_9PEZI</name>